<dbReference type="OrthoDB" id="2448484at2759"/>
<keyword evidence="2" id="KW-0812">Transmembrane</keyword>
<dbReference type="EMBL" id="CAJVPL010007763">
    <property type="protein sequence ID" value="CAG8671254.1"/>
    <property type="molecule type" value="Genomic_DNA"/>
</dbReference>
<comment type="caution">
    <text evidence="3">The sequence shown here is derived from an EMBL/GenBank/DDBJ whole genome shotgun (WGS) entry which is preliminary data.</text>
</comment>
<feature type="non-terminal residue" evidence="3">
    <location>
        <position position="247"/>
    </location>
</feature>
<accession>A0A9N9HFD4</accession>
<keyword evidence="2" id="KW-0472">Membrane</keyword>
<gene>
    <name evidence="3" type="ORF">AGERDE_LOCUS12266</name>
</gene>
<evidence type="ECO:0000256" key="1">
    <source>
        <dbReference type="SAM" id="MobiDB-lite"/>
    </source>
</evidence>
<name>A0A9N9HFD4_9GLOM</name>
<reference evidence="3" key="1">
    <citation type="submission" date="2021-06" db="EMBL/GenBank/DDBJ databases">
        <authorList>
            <person name="Kallberg Y."/>
            <person name="Tangrot J."/>
            <person name="Rosling A."/>
        </authorList>
    </citation>
    <scope>NUCLEOTIDE SEQUENCE</scope>
    <source>
        <strain evidence="3">MT106</strain>
    </source>
</reference>
<protein>
    <submittedName>
        <fullName evidence="3">8746_t:CDS:1</fullName>
    </submittedName>
</protein>
<evidence type="ECO:0000313" key="4">
    <source>
        <dbReference type="Proteomes" id="UP000789831"/>
    </source>
</evidence>
<dbReference type="AlphaFoldDB" id="A0A9N9HFD4"/>
<feature type="transmembrane region" description="Helical" evidence="2">
    <location>
        <begin position="217"/>
        <end position="238"/>
    </location>
</feature>
<proteinExistence type="predicted"/>
<keyword evidence="2" id="KW-1133">Transmembrane helix</keyword>
<feature type="region of interest" description="Disordered" evidence="1">
    <location>
        <begin position="95"/>
        <end position="125"/>
    </location>
</feature>
<sequence>DEFGRNYTTVYEVAENWDSDNFNHHREEGKYINNDKGTEITYQNGFDDGFFLPGNFKSDEELKHQERLNGSRLQTLERDKKEFEEKLTHYESLPAEERRNKDTRRMGRDEVGKLITNKEDNNSDLRKENQELRQQLTAVQKQLAEVLEELKKLKNNINGKGNEKLEQQIVQNEKLIKEGKNLSVAEVQEQVNKSQALMKELNNVSATEDNKAGNGSFPYVVGSSVILVSAGIIGYFLLKKNRGKKVA</sequence>
<dbReference type="Proteomes" id="UP000789831">
    <property type="component" value="Unassembled WGS sequence"/>
</dbReference>
<organism evidence="3 4">
    <name type="scientific">Ambispora gerdemannii</name>
    <dbReference type="NCBI Taxonomy" id="144530"/>
    <lineage>
        <taxon>Eukaryota</taxon>
        <taxon>Fungi</taxon>
        <taxon>Fungi incertae sedis</taxon>
        <taxon>Mucoromycota</taxon>
        <taxon>Glomeromycotina</taxon>
        <taxon>Glomeromycetes</taxon>
        <taxon>Archaeosporales</taxon>
        <taxon>Ambisporaceae</taxon>
        <taxon>Ambispora</taxon>
    </lineage>
</organism>
<evidence type="ECO:0000313" key="3">
    <source>
        <dbReference type="EMBL" id="CAG8671254.1"/>
    </source>
</evidence>
<keyword evidence="4" id="KW-1185">Reference proteome</keyword>
<evidence type="ECO:0000256" key="2">
    <source>
        <dbReference type="SAM" id="Phobius"/>
    </source>
</evidence>